<dbReference type="AlphaFoldDB" id="A0A7X6LXS8"/>
<keyword evidence="4" id="KW-1185">Reference proteome</keyword>
<accession>A0A7X6LXS8</accession>
<dbReference type="PIRSF" id="PIRSF006078">
    <property type="entry name" value="GlxK"/>
    <property type="match status" value="1"/>
</dbReference>
<dbReference type="SUPFAM" id="SSF110738">
    <property type="entry name" value="Glycerate kinase I"/>
    <property type="match status" value="1"/>
</dbReference>
<proteinExistence type="inferred from homology"/>
<dbReference type="Gene3D" id="3.90.1510.10">
    <property type="entry name" value="Glycerate kinase, domain 2"/>
    <property type="match status" value="1"/>
</dbReference>
<dbReference type="InterPro" id="IPR004381">
    <property type="entry name" value="Glycerate_kinase"/>
</dbReference>
<dbReference type="InterPro" id="IPR018193">
    <property type="entry name" value="Glyc_kinase_flavodox-like_fold"/>
</dbReference>
<name>A0A7X6LXS8_9NOCA</name>
<sequence length="406" mass="41219">MTQRHRRVVLAPDKFKGSLTAPEVAAALATGIAQVAPEAEIRQLPVADGGDGTVDIFVAAGWERIRVAAVGPTGAPTTASYAVRDGTAVVELAEVVGLVKLPGAQPDPMYAGTYGLGLVLRDALDRGYHEIVLGLGGSASSDGGAGMLHALGLRILDADDNELPWGAAPLRRAHRIDCSRLHPAVASTTFTLASDVDNPLLGPHGAAAVFAPQKGADREQCAEIEAALSHWAELVRAARPATRGAAGDGADTGRGRDRAGSGVTEPDGEIDFARRPGAGAAGGTGFGAMAVLGARPRPGIEVVLELIGFSDAVRGADLVVTGEGALDEQTLRGKAPAGVAAAARAEGVTVVAVAGRCALSPERLRVAGIADCYPLTDLEPDPACSVADAAPLLSEIGARIAADHLR</sequence>
<dbReference type="GO" id="GO:0008887">
    <property type="term" value="F:glycerate kinase activity"/>
    <property type="evidence" value="ECO:0007669"/>
    <property type="project" value="UniProtKB-UniRule"/>
</dbReference>
<keyword evidence="1 3" id="KW-0418">Kinase</keyword>
<dbReference type="Pfam" id="PF02595">
    <property type="entry name" value="Gly_kinase"/>
    <property type="match status" value="1"/>
</dbReference>
<dbReference type="EMBL" id="JAAXPE010000006">
    <property type="protein sequence ID" value="NKY85737.1"/>
    <property type="molecule type" value="Genomic_DNA"/>
</dbReference>
<keyword evidence="1" id="KW-0808">Transferase</keyword>
<reference evidence="3 4" key="1">
    <citation type="submission" date="2020-04" db="EMBL/GenBank/DDBJ databases">
        <title>MicrobeNet Type strains.</title>
        <authorList>
            <person name="Nicholson A.C."/>
        </authorList>
    </citation>
    <scope>NUCLEOTIDE SEQUENCE [LARGE SCALE GENOMIC DNA]</scope>
    <source>
        <strain evidence="3 4">DSM 44445</strain>
    </source>
</reference>
<evidence type="ECO:0000313" key="3">
    <source>
        <dbReference type="EMBL" id="NKY85737.1"/>
    </source>
</evidence>
<dbReference type="InterPro" id="IPR036129">
    <property type="entry name" value="Glycerate_kinase_sf"/>
</dbReference>
<dbReference type="GO" id="GO:0031388">
    <property type="term" value="P:organic acid phosphorylation"/>
    <property type="evidence" value="ECO:0007669"/>
    <property type="project" value="UniProtKB-UniRule"/>
</dbReference>
<dbReference type="PANTHER" id="PTHR21599:SF0">
    <property type="entry name" value="GLYCERATE KINASE"/>
    <property type="match status" value="1"/>
</dbReference>
<dbReference type="Proteomes" id="UP000523447">
    <property type="component" value="Unassembled WGS sequence"/>
</dbReference>
<evidence type="ECO:0000256" key="2">
    <source>
        <dbReference type="SAM" id="MobiDB-lite"/>
    </source>
</evidence>
<feature type="region of interest" description="Disordered" evidence="2">
    <location>
        <begin position="240"/>
        <end position="272"/>
    </location>
</feature>
<dbReference type="RefSeq" id="WP_040722869.1">
    <property type="nucleotide sequence ID" value="NZ_CAWPHS010000056.1"/>
</dbReference>
<dbReference type="PANTHER" id="PTHR21599">
    <property type="entry name" value="GLYCERATE KINASE"/>
    <property type="match status" value="1"/>
</dbReference>
<organism evidence="3 4">
    <name type="scientific">Nocardia veterana</name>
    <dbReference type="NCBI Taxonomy" id="132249"/>
    <lineage>
        <taxon>Bacteria</taxon>
        <taxon>Bacillati</taxon>
        <taxon>Actinomycetota</taxon>
        <taxon>Actinomycetes</taxon>
        <taxon>Mycobacteriales</taxon>
        <taxon>Nocardiaceae</taxon>
        <taxon>Nocardia</taxon>
    </lineage>
</organism>
<protein>
    <submittedName>
        <fullName evidence="3">Glycerate kinase</fullName>
    </submittedName>
</protein>
<gene>
    <name evidence="3" type="ORF">HGA07_08885</name>
</gene>
<evidence type="ECO:0000313" key="4">
    <source>
        <dbReference type="Proteomes" id="UP000523447"/>
    </source>
</evidence>
<comment type="similarity">
    <text evidence="1">Belongs to the glycerate kinase type-1 family.</text>
</comment>
<dbReference type="NCBIfam" id="TIGR00045">
    <property type="entry name" value="glycerate kinase"/>
    <property type="match status" value="1"/>
</dbReference>
<comment type="caution">
    <text evidence="3">The sequence shown here is derived from an EMBL/GenBank/DDBJ whole genome shotgun (WGS) entry which is preliminary data.</text>
</comment>
<evidence type="ECO:0000256" key="1">
    <source>
        <dbReference type="PIRNR" id="PIRNR006078"/>
    </source>
</evidence>